<feature type="region of interest" description="Disordered" evidence="1">
    <location>
        <begin position="465"/>
        <end position="488"/>
    </location>
</feature>
<feature type="region of interest" description="Disordered" evidence="1">
    <location>
        <begin position="978"/>
        <end position="1070"/>
    </location>
</feature>
<evidence type="ECO:0000313" key="3">
    <source>
        <dbReference type="Proteomes" id="UP000267821"/>
    </source>
</evidence>
<feature type="region of interest" description="Disordered" evidence="1">
    <location>
        <begin position="562"/>
        <end position="582"/>
    </location>
</feature>
<feature type="compositionally biased region" description="Basic and acidic residues" evidence="1">
    <location>
        <begin position="1010"/>
        <end position="1037"/>
    </location>
</feature>
<evidence type="ECO:0000256" key="1">
    <source>
        <dbReference type="SAM" id="MobiDB-lite"/>
    </source>
</evidence>
<feature type="region of interest" description="Disordered" evidence="1">
    <location>
        <begin position="608"/>
        <end position="629"/>
    </location>
</feature>
<dbReference type="OrthoDB" id="5403893at2759"/>
<feature type="compositionally biased region" description="Basic residues" evidence="1">
    <location>
        <begin position="893"/>
        <end position="904"/>
    </location>
</feature>
<feature type="region of interest" description="Disordered" evidence="1">
    <location>
        <begin position="1"/>
        <end position="31"/>
    </location>
</feature>
<feature type="compositionally biased region" description="Basic and acidic residues" evidence="1">
    <location>
        <begin position="611"/>
        <end position="626"/>
    </location>
</feature>
<feature type="compositionally biased region" description="Polar residues" evidence="1">
    <location>
        <begin position="811"/>
        <end position="820"/>
    </location>
</feature>
<dbReference type="EMBL" id="ML121538">
    <property type="protein sequence ID" value="RPB25173.1"/>
    <property type="molecule type" value="Genomic_DNA"/>
</dbReference>
<feature type="compositionally biased region" description="Basic and acidic residues" evidence="1">
    <location>
        <begin position="364"/>
        <end position="373"/>
    </location>
</feature>
<dbReference type="STRING" id="1051890.A0A3N4LQH9"/>
<feature type="compositionally biased region" description="Low complexity" evidence="1">
    <location>
        <begin position="330"/>
        <end position="342"/>
    </location>
</feature>
<sequence length="1438" mass="155204">MEKLYRPTVPSFQPQQNPLQRPRDFSNSTPAPMSAFLNFPYENSSEFSSWAPPINGNIMNLNNGPPFQRHMASPAPPPLMNPLFHHNGFAAAPPPQHFSSAGPVGGFQQPQFANGMISPIHSPDLGPVLPHMHNHNGNTFPPQPSYHNIHPPPGSLGNRNPNQIPPPQNFASFNSPVTGVMHHGSRENGVGHHLGPFLTPPVSAPSSPSPPPPHMINGYNPTPPPPHGMQSLFPLIMSPNHVHNSHMYRSVPTLPQLNFPSAKPRTVATRTNKSLTPNLAKSTLATSTVISRNDPAPTSTNNDQSTSTILNPNATSFQPKVISPAIVSSTPPLKRTVTPPTKTRTHPFNPLSSQFIPSTCSTPSREEQTEKRASGKFNPGAPSFVPETPPLPARSSPPPNAPTGPASLVPRTNPPPGSSSIPPYPKLPHSPPTGPKADRNMIPPRPIIGLGIGMVAANEIQERGLPATTPLGPKSMSTPTGPRAERPLSRNLSYSRTYSGSESYNPREKHVREPVPTPTVAFTRISGIDMLVPTGPAKMLADLPPAAKIPDVPTAPAAMLKSMESGSQNGSEDGTRGRPLFLSRSSSHTYTTRSVNIRHLRGAVSQSRKILAREHDDSRNVSKSRDGSGIPGIMVEVTFHDQPNAGDKVAVLTEEPESYDIETMPANEVEKAVQEQVEVSAAVTIQQEPVKEFEESGTVIEEALFVGEPEKSVAVVELPLDESVLPEVEAADFGIAIEAIAPAPGLVQQSVFTADDADEDTVIPVLDKVEEIAAAPPIPSIQIESDDLSRKEVDLENDLDTNLDLSPGSRAATTPSTRLSELSKKRRKEEGDDIVSMMIEDGVVIVPTRDIPSPTAQMKAMAKKRLVKGKNKDVIAPVREEVTLAEEAEKDKKSPKKGKKIRRGKKEEKVAIPTTEPVRTTAPIATDEVALETDMKPPVNQKPVHRGAVVSHGIVHQDGTSSTPTIQKNSESDVGFLTESKAEGEEVDVIVHDPKDEEEPTTPETVLMEGAEKEAPKITLEENDNETEHDGGVKLDAADALPTPVEDPDDQPVKLTQISSDNESLKGEQDDEDAAVHVEEEPLPVVEALRIVKPGTPVQPLEEEPVIVLTLEPEAVIEEIAAIEKESPVALDEESVAIVQEPVSVLEEPIAVVRELVAIIEEPIAIAVEPAAVVKESVAVVEVPVAVVEEPVPFVEEPVTFVEEPVTFVEEPIAVVEEPIAVVEQLVFTSEESPVVIELLEDLLVPTVEPPNTEEVVKEAAFFEPRHMHTGEIAVSINSIIDALASCKDTNSLSGTLETYSRVSKPGTQEERLFRELHHYAAIAGPTKNDNGDNRSTRSKSSMRSVRSFFKRRAEAYPQLLSSTTNRIKAILPPFLSMTAAPAINTIPTSGTITLTDHRSPMASTNTGKSQRSRFFPKMTMSLLSRSVSTKCQQNVAA</sequence>
<feature type="compositionally biased region" description="Polar residues" evidence="1">
    <location>
        <begin position="10"/>
        <end position="31"/>
    </location>
</feature>
<evidence type="ECO:0000313" key="2">
    <source>
        <dbReference type="EMBL" id="RPB25173.1"/>
    </source>
</evidence>
<dbReference type="InParanoid" id="A0A3N4LQH9"/>
<feature type="compositionally biased region" description="Polar residues" evidence="1">
    <location>
        <begin position="350"/>
        <end position="363"/>
    </location>
</feature>
<feature type="region of interest" description="Disordered" evidence="1">
    <location>
        <begin position="268"/>
        <end position="444"/>
    </location>
</feature>
<keyword evidence="3" id="KW-1185">Reference proteome</keyword>
<reference evidence="2 3" key="1">
    <citation type="journal article" date="2018" name="Nat. Ecol. Evol.">
        <title>Pezizomycetes genomes reveal the molecular basis of ectomycorrhizal truffle lifestyle.</title>
        <authorList>
            <person name="Murat C."/>
            <person name="Payen T."/>
            <person name="Noel B."/>
            <person name="Kuo A."/>
            <person name="Morin E."/>
            <person name="Chen J."/>
            <person name="Kohler A."/>
            <person name="Krizsan K."/>
            <person name="Balestrini R."/>
            <person name="Da Silva C."/>
            <person name="Montanini B."/>
            <person name="Hainaut M."/>
            <person name="Levati E."/>
            <person name="Barry K.W."/>
            <person name="Belfiori B."/>
            <person name="Cichocki N."/>
            <person name="Clum A."/>
            <person name="Dockter R.B."/>
            <person name="Fauchery L."/>
            <person name="Guy J."/>
            <person name="Iotti M."/>
            <person name="Le Tacon F."/>
            <person name="Lindquist E.A."/>
            <person name="Lipzen A."/>
            <person name="Malagnac F."/>
            <person name="Mello A."/>
            <person name="Molinier V."/>
            <person name="Miyauchi S."/>
            <person name="Poulain J."/>
            <person name="Riccioni C."/>
            <person name="Rubini A."/>
            <person name="Sitrit Y."/>
            <person name="Splivallo R."/>
            <person name="Traeger S."/>
            <person name="Wang M."/>
            <person name="Zifcakova L."/>
            <person name="Wipf D."/>
            <person name="Zambonelli A."/>
            <person name="Paolocci F."/>
            <person name="Nowrousian M."/>
            <person name="Ottonello S."/>
            <person name="Baldrian P."/>
            <person name="Spatafora J.W."/>
            <person name="Henrissat B."/>
            <person name="Nagy L.G."/>
            <person name="Aury J.M."/>
            <person name="Wincker P."/>
            <person name="Grigoriev I.V."/>
            <person name="Bonfante P."/>
            <person name="Martin F.M."/>
        </authorList>
    </citation>
    <scope>NUCLEOTIDE SEQUENCE [LARGE SCALE GENOMIC DNA]</scope>
    <source>
        <strain evidence="2 3">ATCC MYA-4762</strain>
    </source>
</reference>
<feature type="compositionally biased region" description="Pro residues" evidence="1">
    <location>
        <begin position="412"/>
        <end position="434"/>
    </location>
</feature>
<name>A0A3N4LQH9_9PEZI</name>
<protein>
    <submittedName>
        <fullName evidence="2">Uncharacterized protein</fullName>
    </submittedName>
</protein>
<gene>
    <name evidence="2" type="ORF">L211DRAFT_848055</name>
</gene>
<organism evidence="2 3">
    <name type="scientific">Terfezia boudieri ATCC MYA-4762</name>
    <dbReference type="NCBI Taxonomy" id="1051890"/>
    <lineage>
        <taxon>Eukaryota</taxon>
        <taxon>Fungi</taxon>
        <taxon>Dikarya</taxon>
        <taxon>Ascomycota</taxon>
        <taxon>Pezizomycotina</taxon>
        <taxon>Pezizomycetes</taxon>
        <taxon>Pezizales</taxon>
        <taxon>Pezizaceae</taxon>
        <taxon>Terfezia</taxon>
    </lineage>
</organism>
<dbReference type="Proteomes" id="UP000267821">
    <property type="component" value="Unassembled WGS sequence"/>
</dbReference>
<feature type="compositionally biased region" description="Basic and acidic residues" evidence="1">
    <location>
        <begin position="980"/>
        <end position="995"/>
    </location>
</feature>
<feature type="compositionally biased region" description="Pro residues" evidence="1">
    <location>
        <begin position="387"/>
        <end position="402"/>
    </location>
</feature>
<feature type="region of interest" description="Disordered" evidence="1">
    <location>
        <begin position="799"/>
        <end position="830"/>
    </location>
</feature>
<accession>A0A3N4LQH9</accession>
<feature type="compositionally biased region" description="Polar residues" evidence="1">
    <location>
        <begin position="268"/>
        <end position="318"/>
    </location>
</feature>
<proteinExistence type="predicted"/>
<feature type="region of interest" description="Disordered" evidence="1">
    <location>
        <begin position="1324"/>
        <end position="1344"/>
    </location>
</feature>
<feature type="region of interest" description="Disordered" evidence="1">
    <location>
        <begin position="886"/>
        <end position="910"/>
    </location>
</feature>